<comment type="caution">
    <text evidence="2">The sequence shown here is derived from an EMBL/GenBank/DDBJ whole genome shotgun (WGS) entry which is preliminary data.</text>
</comment>
<organism evidence="2">
    <name type="scientific">marine sediment metagenome</name>
    <dbReference type="NCBI Taxonomy" id="412755"/>
    <lineage>
        <taxon>unclassified sequences</taxon>
        <taxon>metagenomes</taxon>
        <taxon>ecological metagenomes</taxon>
    </lineage>
</organism>
<name>A0A0F9GG84_9ZZZZ</name>
<sequence>MKIMTIIGTRPQYIKIKPLYDYFKKSGIEHILVDTCQHYSDNVSSVFLQEFNLSLDCKLDIGNSNPIEFLSECITKTAYVIKQYNPEFVLVIG</sequence>
<protein>
    <recommendedName>
        <fullName evidence="1">UDP-N-acetylglucosamine 2-epimerase domain-containing protein</fullName>
    </recommendedName>
</protein>
<dbReference type="PANTHER" id="PTHR43174:SF1">
    <property type="entry name" value="UDP-N-ACETYLGLUCOSAMINE 2-EPIMERASE"/>
    <property type="match status" value="1"/>
</dbReference>
<dbReference type="EMBL" id="LAZR01028563">
    <property type="protein sequence ID" value="KKL62207.1"/>
    <property type="molecule type" value="Genomic_DNA"/>
</dbReference>
<dbReference type="Pfam" id="PF02350">
    <property type="entry name" value="Epimerase_2"/>
    <property type="match status" value="1"/>
</dbReference>
<evidence type="ECO:0000313" key="2">
    <source>
        <dbReference type="EMBL" id="KKL62207.1"/>
    </source>
</evidence>
<dbReference type="SUPFAM" id="SSF53756">
    <property type="entry name" value="UDP-Glycosyltransferase/glycogen phosphorylase"/>
    <property type="match status" value="1"/>
</dbReference>
<dbReference type="InterPro" id="IPR003331">
    <property type="entry name" value="UDP_GlcNAc_Epimerase_2_dom"/>
</dbReference>
<gene>
    <name evidence="2" type="ORF">LCGC14_2187470</name>
</gene>
<feature type="non-terminal residue" evidence="2">
    <location>
        <position position="93"/>
    </location>
</feature>
<evidence type="ECO:0000259" key="1">
    <source>
        <dbReference type="Pfam" id="PF02350"/>
    </source>
</evidence>
<dbReference type="AlphaFoldDB" id="A0A0F9GG84"/>
<proteinExistence type="predicted"/>
<dbReference type="PANTHER" id="PTHR43174">
    <property type="entry name" value="UDP-N-ACETYLGLUCOSAMINE 2-EPIMERASE"/>
    <property type="match status" value="1"/>
</dbReference>
<dbReference type="Gene3D" id="3.40.50.2000">
    <property type="entry name" value="Glycogen Phosphorylase B"/>
    <property type="match status" value="1"/>
</dbReference>
<dbReference type="InterPro" id="IPR029767">
    <property type="entry name" value="WecB-like"/>
</dbReference>
<feature type="domain" description="UDP-N-acetylglucosamine 2-epimerase" evidence="1">
    <location>
        <begin position="25"/>
        <end position="93"/>
    </location>
</feature>
<reference evidence="2" key="1">
    <citation type="journal article" date="2015" name="Nature">
        <title>Complex archaea that bridge the gap between prokaryotes and eukaryotes.</title>
        <authorList>
            <person name="Spang A."/>
            <person name="Saw J.H."/>
            <person name="Jorgensen S.L."/>
            <person name="Zaremba-Niedzwiedzka K."/>
            <person name="Martijn J."/>
            <person name="Lind A.E."/>
            <person name="van Eijk R."/>
            <person name="Schleper C."/>
            <person name="Guy L."/>
            <person name="Ettema T.J."/>
        </authorList>
    </citation>
    <scope>NUCLEOTIDE SEQUENCE</scope>
</reference>
<accession>A0A0F9GG84</accession>